<sequence>MACMLVIVVMKWKNGVAAAAHEQPREQADKNMGVAESFVVFTTKRRCLTTTGAGGGETENGEGDSCSPPTLSSILMVTLGGEPSGTSLDHLHEPFTLCSELLDVAFDAALKLTVPGV</sequence>
<dbReference type="Proteomes" id="UP001227230">
    <property type="component" value="Chromosome 16"/>
</dbReference>
<reference evidence="2 3" key="1">
    <citation type="journal article" date="2023" name="Hortic Res">
        <title>The complete reference genome for grapevine (Vitis vinifera L.) genetics and breeding.</title>
        <authorList>
            <person name="Shi X."/>
            <person name="Cao S."/>
            <person name="Wang X."/>
            <person name="Huang S."/>
            <person name="Wang Y."/>
            <person name="Liu Z."/>
            <person name="Liu W."/>
            <person name="Leng X."/>
            <person name="Peng Y."/>
            <person name="Wang N."/>
            <person name="Wang Y."/>
            <person name="Ma Z."/>
            <person name="Xu X."/>
            <person name="Zhang F."/>
            <person name="Xue H."/>
            <person name="Zhong H."/>
            <person name="Wang Y."/>
            <person name="Zhang K."/>
            <person name="Velt A."/>
            <person name="Avia K."/>
            <person name="Holtgrawe D."/>
            <person name="Grimplet J."/>
            <person name="Matus J.T."/>
            <person name="Ware D."/>
            <person name="Wu X."/>
            <person name="Wang H."/>
            <person name="Liu C."/>
            <person name="Fang Y."/>
            <person name="Rustenholz C."/>
            <person name="Cheng Z."/>
            <person name="Xiao H."/>
            <person name="Zhou Y."/>
        </authorList>
    </citation>
    <scope>NUCLEOTIDE SEQUENCE [LARGE SCALE GENOMIC DNA]</scope>
    <source>
        <strain evidence="3">cv. Pinot noir / PN40024</strain>
        <tissue evidence="2">Leaf</tissue>
    </source>
</reference>
<feature type="signal peptide" evidence="1">
    <location>
        <begin position="1"/>
        <end position="18"/>
    </location>
</feature>
<feature type="chain" id="PRO_5046959612" evidence="1">
    <location>
        <begin position="19"/>
        <end position="117"/>
    </location>
</feature>
<evidence type="ECO:0000256" key="1">
    <source>
        <dbReference type="SAM" id="SignalP"/>
    </source>
</evidence>
<dbReference type="EMBL" id="CP126663">
    <property type="protein sequence ID" value="WKA06816.1"/>
    <property type="molecule type" value="Genomic_DNA"/>
</dbReference>
<evidence type="ECO:0000313" key="3">
    <source>
        <dbReference type="Proteomes" id="UP001227230"/>
    </source>
</evidence>
<evidence type="ECO:0000313" key="2">
    <source>
        <dbReference type="EMBL" id="WKA06816.1"/>
    </source>
</evidence>
<accession>A0ABY9DIJ2</accession>
<name>A0ABY9DIJ2_VITVI</name>
<organism evidence="2 3">
    <name type="scientific">Vitis vinifera</name>
    <name type="common">Grape</name>
    <dbReference type="NCBI Taxonomy" id="29760"/>
    <lineage>
        <taxon>Eukaryota</taxon>
        <taxon>Viridiplantae</taxon>
        <taxon>Streptophyta</taxon>
        <taxon>Embryophyta</taxon>
        <taxon>Tracheophyta</taxon>
        <taxon>Spermatophyta</taxon>
        <taxon>Magnoliopsida</taxon>
        <taxon>eudicotyledons</taxon>
        <taxon>Gunneridae</taxon>
        <taxon>Pentapetalae</taxon>
        <taxon>rosids</taxon>
        <taxon>Vitales</taxon>
        <taxon>Vitaceae</taxon>
        <taxon>Viteae</taxon>
        <taxon>Vitis</taxon>
    </lineage>
</organism>
<gene>
    <name evidence="2" type="ORF">VitviT2T_024697</name>
</gene>
<protein>
    <submittedName>
        <fullName evidence="2">Uncharacterized protein</fullName>
    </submittedName>
</protein>
<keyword evidence="1" id="KW-0732">Signal</keyword>
<proteinExistence type="predicted"/>
<keyword evidence="3" id="KW-1185">Reference proteome</keyword>